<evidence type="ECO:0000259" key="1">
    <source>
        <dbReference type="Pfam" id="PF08770"/>
    </source>
</evidence>
<feature type="domain" description="Sulphur oxidation protein SoxZ" evidence="1">
    <location>
        <begin position="182"/>
        <end position="273"/>
    </location>
</feature>
<comment type="caution">
    <text evidence="3">The sequence shown here is derived from an EMBL/GenBank/DDBJ whole genome shotgun (WGS) entry which is preliminary data.</text>
</comment>
<name>A0A498C3J9_9GAMM</name>
<dbReference type="PROSITE" id="PS51318">
    <property type="entry name" value="TAT"/>
    <property type="match status" value="1"/>
</dbReference>
<dbReference type="InterPro" id="IPR013783">
    <property type="entry name" value="Ig-like_fold"/>
</dbReference>
<organism evidence="3 4">
    <name type="scientific">Alkalispirillum mobile</name>
    <dbReference type="NCBI Taxonomy" id="85925"/>
    <lineage>
        <taxon>Bacteria</taxon>
        <taxon>Pseudomonadati</taxon>
        <taxon>Pseudomonadota</taxon>
        <taxon>Gammaproteobacteria</taxon>
        <taxon>Chromatiales</taxon>
        <taxon>Ectothiorhodospiraceae</taxon>
        <taxon>Alkalispirillum</taxon>
    </lineage>
</organism>
<dbReference type="InterPro" id="IPR038162">
    <property type="entry name" value="SoxY_sf"/>
</dbReference>
<dbReference type="Proteomes" id="UP000275461">
    <property type="component" value="Unassembled WGS sequence"/>
</dbReference>
<dbReference type="AlphaFoldDB" id="A0A498C3J9"/>
<evidence type="ECO:0000313" key="4">
    <source>
        <dbReference type="Proteomes" id="UP000275461"/>
    </source>
</evidence>
<evidence type="ECO:0000259" key="2">
    <source>
        <dbReference type="Pfam" id="PF13501"/>
    </source>
</evidence>
<dbReference type="RefSeq" id="WP_121440739.1">
    <property type="nucleotide sequence ID" value="NZ_RCDA01000001.1"/>
</dbReference>
<feature type="domain" description="Ig-like SoxY" evidence="2">
    <location>
        <begin position="57"/>
        <end position="159"/>
    </location>
</feature>
<protein>
    <submittedName>
        <fullName evidence="3">Sulfur-oxidizing protein SoxY</fullName>
    </submittedName>
</protein>
<dbReference type="InterPro" id="IPR014756">
    <property type="entry name" value="Ig_E-set"/>
</dbReference>
<gene>
    <name evidence="3" type="ORF">DFR31_0125</name>
</gene>
<dbReference type="Gene3D" id="2.60.40.2470">
    <property type="entry name" value="SoxY domain"/>
    <property type="match status" value="1"/>
</dbReference>
<proteinExistence type="predicted"/>
<dbReference type="Gene3D" id="2.60.40.10">
    <property type="entry name" value="Immunoglobulins"/>
    <property type="match status" value="1"/>
</dbReference>
<sequence length="279" mass="30729">MPQKRWNDHLMSRRAVLRHGANGLLAGAALWALPSVAWGRQAWERLDETRAIVDGRTPTGRGITLDLPSVSEDGASVRLTVSVDSPMSSDDYVEAIHLYALGNPSPPIATFRLTPRAGKAEITTRVRLNESQTVVALAEMSDGSVRVAEQRPRVTVSGCLIREETYGNGSDDTLPEPRVRMPRRLAAGEPGEIITLLNHPMETGLREDADGETIPQRIIERFRAELDGETVIDAELARSLAADPYIRFYFRAEEEGELYLLWQEDSGATAESRQSVSPG</sequence>
<reference evidence="3 4" key="1">
    <citation type="submission" date="2018-10" db="EMBL/GenBank/DDBJ databases">
        <title>Genomic Encyclopedia of Type Strains, Phase IV (KMG-IV): sequencing the most valuable type-strain genomes for metagenomic binning, comparative biology and taxonomic classification.</title>
        <authorList>
            <person name="Goeker M."/>
        </authorList>
    </citation>
    <scope>NUCLEOTIDE SEQUENCE [LARGE SCALE GENOMIC DNA]</scope>
    <source>
        <strain evidence="3 4">DSM 12769</strain>
    </source>
</reference>
<evidence type="ECO:0000313" key="3">
    <source>
        <dbReference type="EMBL" id="RLK50235.1"/>
    </source>
</evidence>
<dbReference type="InterPro" id="IPR014880">
    <property type="entry name" value="SoxZ_dom"/>
</dbReference>
<keyword evidence="4" id="KW-1185">Reference proteome</keyword>
<dbReference type="EMBL" id="RCDA01000001">
    <property type="protein sequence ID" value="RLK50235.1"/>
    <property type="molecule type" value="Genomic_DNA"/>
</dbReference>
<dbReference type="Pfam" id="PF13501">
    <property type="entry name" value="SoxY"/>
    <property type="match status" value="1"/>
</dbReference>
<dbReference type="InterPro" id="IPR006311">
    <property type="entry name" value="TAT_signal"/>
</dbReference>
<dbReference type="Pfam" id="PF08770">
    <property type="entry name" value="SoxZ"/>
    <property type="match status" value="1"/>
</dbReference>
<dbReference type="OrthoDB" id="9795530at2"/>
<dbReference type="InterPro" id="IPR032711">
    <property type="entry name" value="SoxY"/>
</dbReference>
<accession>A0A498C3J9</accession>
<dbReference type="SUPFAM" id="SSF81296">
    <property type="entry name" value="E set domains"/>
    <property type="match status" value="1"/>
</dbReference>